<dbReference type="Pfam" id="PF08238">
    <property type="entry name" value="Sel1"/>
    <property type="match status" value="3"/>
</dbReference>
<dbReference type="InterPro" id="IPR011990">
    <property type="entry name" value="TPR-like_helical_dom_sf"/>
</dbReference>
<evidence type="ECO:0000313" key="2">
    <source>
        <dbReference type="Proteomes" id="UP000286038"/>
    </source>
</evidence>
<dbReference type="Gene3D" id="1.25.40.10">
    <property type="entry name" value="Tetratricopeptide repeat domain"/>
    <property type="match status" value="1"/>
</dbReference>
<proteinExistence type="predicted"/>
<evidence type="ECO:0000313" key="1">
    <source>
        <dbReference type="EMBL" id="RHM41772.1"/>
    </source>
</evidence>
<name>A0A415QFT3_9BACT</name>
<dbReference type="SMART" id="SM00671">
    <property type="entry name" value="SEL1"/>
    <property type="match status" value="2"/>
</dbReference>
<accession>A0A415QFT3</accession>
<reference evidence="1 2" key="1">
    <citation type="submission" date="2018-08" db="EMBL/GenBank/DDBJ databases">
        <title>A genome reference for cultivated species of the human gut microbiota.</title>
        <authorList>
            <person name="Zou Y."/>
            <person name="Xue W."/>
            <person name="Luo G."/>
        </authorList>
    </citation>
    <scope>NUCLEOTIDE SEQUENCE [LARGE SCALE GENOMIC DNA]</scope>
    <source>
        <strain evidence="1 2">AF34-33</strain>
    </source>
</reference>
<dbReference type="InterPro" id="IPR050767">
    <property type="entry name" value="Sel1_AlgK"/>
</dbReference>
<dbReference type="PANTHER" id="PTHR11102:SF147">
    <property type="entry name" value="SEL1L ADAPTOR SUBUNIT OF ERAD E3 UBIQUITIN LIGASE"/>
    <property type="match status" value="1"/>
</dbReference>
<dbReference type="SUPFAM" id="SSF81901">
    <property type="entry name" value="HCP-like"/>
    <property type="match status" value="1"/>
</dbReference>
<dbReference type="RefSeq" id="WP_118450441.1">
    <property type="nucleotide sequence ID" value="NZ_CABJDM010000017.1"/>
</dbReference>
<comment type="caution">
    <text evidence="1">The sequence shown here is derived from an EMBL/GenBank/DDBJ whole genome shotgun (WGS) entry which is preliminary data.</text>
</comment>
<dbReference type="InterPro" id="IPR006597">
    <property type="entry name" value="Sel1-like"/>
</dbReference>
<dbReference type="Proteomes" id="UP000286038">
    <property type="component" value="Unassembled WGS sequence"/>
</dbReference>
<sequence length="197" mass="22703">MEKISVDSAHIFDLIERADTDKEAAYELGAKFLHGIGVPHDELRAFYYLRQAMDLGSMKAVELFGLIYKYGEWDLRRNTEMAITEFEFLLNSMPQDETIIYEILNLYFHGDSGKPFDADKGISTLEWVAQDDEPFSAFANYLLALIYHEGRYGIKKDLKKAEEYCAIALEKGYSEWKIEKLLERIDKDAASENKESA</sequence>
<dbReference type="PANTHER" id="PTHR11102">
    <property type="entry name" value="SEL-1-LIKE PROTEIN"/>
    <property type="match status" value="1"/>
</dbReference>
<dbReference type="AlphaFoldDB" id="A0A415QFT3"/>
<organism evidence="1 2">
    <name type="scientific">Butyricimonas virosa</name>
    <dbReference type="NCBI Taxonomy" id="544645"/>
    <lineage>
        <taxon>Bacteria</taxon>
        <taxon>Pseudomonadati</taxon>
        <taxon>Bacteroidota</taxon>
        <taxon>Bacteroidia</taxon>
        <taxon>Bacteroidales</taxon>
        <taxon>Odoribacteraceae</taxon>
        <taxon>Butyricimonas</taxon>
    </lineage>
</organism>
<protein>
    <submittedName>
        <fullName evidence="1">Sel1 repeat family protein</fullName>
    </submittedName>
</protein>
<dbReference type="EMBL" id="QRPV01000017">
    <property type="protein sequence ID" value="RHM41772.1"/>
    <property type="molecule type" value="Genomic_DNA"/>
</dbReference>
<gene>
    <name evidence="1" type="ORF">DWZ68_12500</name>
</gene>
<dbReference type="GO" id="GO:0036503">
    <property type="term" value="P:ERAD pathway"/>
    <property type="evidence" value="ECO:0007669"/>
    <property type="project" value="TreeGrafter"/>
</dbReference>